<dbReference type="InterPro" id="IPR029154">
    <property type="entry name" value="HIBADH-like_NADP-bd"/>
</dbReference>
<dbReference type="EC" id="1.1.-.-" evidence="7"/>
<dbReference type="PANTHER" id="PTHR43580">
    <property type="entry name" value="OXIDOREDUCTASE GLYR1-RELATED"/>
    <property type="match status" value="1"/>
</dbReference>
<dbReference type="PIRSF" id="PIRSF000103">
    <property type="entry name" value="HIBADH"/>
    <property type="match status" value="1"/>
</dbReference>
<dbReference type="Proteomes" id="UP001589693">
    <property type="component" value="Unassembled WGS sequence"/>
</dbReference>
<dbReference type="EMBL" id="JBHLZU010000019">
    <property type="protein sequence ID" value="MFB9907024.1"/>
    <property type="molecule type" value="Genomic_DNA"/>
</dbReference>
<dbReference type="RefSeq" id="WP_377856406.1">
    <property type="nucleotide sequence ID" value="NZ_JBHLZU010000019.1"/>
</dbReference>
<evidence type="ECO:0000256" key="4">
    <source>
        <dbReference type="SAM" id="SignalP"/>
    </source>
</evidence>
<evidence type="ECO:0000256" key="2">
    <source>
        <dbReference type="ARBA" id="ARBA00023002"/>
    </source>
</evidence>
<evidence type="ECO:0000259" key="5">
    <source>
        <dbReference type="Pfam" id="PF03446"/>
    </source>
</evidence>
<gene>
    <name evidence="7" type="ORF">ACFFQA_24070</name>
</gene>
<dbReference type="Gene3D" id="1.10.1040.10">
    <property type="entry name" value="N-(1-d-carboxylethyl)-l-norvaline Dehydrogenase, domain 2"/>
    <property type="match status" value="1"/>
</dbReference>
<proteinExistence type="inferred from homology"/>
<protein>
    <submittedName>
        <fullName evidence="7">NAD(P)-dependent oxidoreductase</fullName>
        <ecNumber evidence="7">1.1.-.-</ecNumber>
    </submittedName>
</protein>
<evidence type="ECO:0000313" key="8">
    <source>
        <dbReference type="Proteomes" id="UP001589693"/>
    </source>
</evidence>
<dbReference type="Gene3D" id="3.40.50.720">
    <property type="entry name" value="NAD(P)-binding Rossmann-like Domain"/>
    <property type="match status" value="1"/>
</dbReference>
<dbReference type="Pfam" id="PF14833">
    <property type="entry name" value="NAD_binding_11"/>
    <property type="match status" value="1"/>
</dbReference>
<comment type="caution">
    <text evidence="7">The sequence shown here is derived from an EMBL/GenBank/DDBJ whole genome shotgun (WGS) entry which is preliminary data.</text>
</comment>
<name>A0ABV6A432_9PSEU</name>
<dbReference type="InterPro" id="IPR051265">
    <property type="entry name" value="HIBADH-related_NP60_sf"/>
</dbReference>
<dbReference type="InterPro" id="IPR006115">
    <property type="entry name" value="6PGDH_NADP-bd"/>
</dbReference>
<dbReference type="InterPro" id="IPR036291">
    <property type="entry name" value="NAD(P)-bd_dom_sf"/>
</dbReference>
<evidence type="ECO:0000259" key="6">
    <source>
        <dbReference type="Pfam" id="PF14833"/>
    </source>
</evidence>
<sequence>MDKRIGFIGLGAMGTAMAANLVAAGYDVTVWNRSPGPVELLVAAGARPAADLEEVFGTGTVLSMLANDDVVEERLLDPALLAGAPEGAVHVNMATVSVELAKRATALHAEHGVGYLAAPVFGRVPVAEAGQLNVLAAGPDELVERLRPVFDVLGKRTWPLGTQPHQANIVKIIGNYLLATAIQSLSEAVSLAEKAGVDANDLVELLTGSLFPGPVYSGYGKLIADREYEPAGFTATLGLKDVNLAMNAAAGLDVPLPFGEIVRESLHEALANGQADQDWASIAEVQRRRARS</sequence>
<keyword evidence="8" id="KW-1185">Reference proteome</keyword>
<dbReference type="PROSITE" id="PS00895">
    <property type="entry name" value="3_HYDROXYISOBUT_DH"/>
    <property type="match status" value="1"/>
</dbReference>
<dbReference type="Pfam" id="PF03446">
    <property type="entry name" value="NAD_binding_2"/>
    <property type="match status" value="1"/>
</dbReference>
<evidence type="ECO:0000313" key="7">
    <source>
        <dbReference type="EMBL" id="MFB9907024.1"/>
    </source>
</evidence>
<dbReference type="SUPFAM" id="SSF48179">
    <property type="entry name" value="6-phosphogluconate dehydrogenase C-terminal domain-like"/>
    <property type="match status" value="1"/>
</dbReference>
<comment type="similarity">
    <text evidence="1">Belongs to the HIBADH-related family.</text>
</comment>
<feature type="domain" description="6-phosphogluconate dehydrogenase NADP-binding" evidence="5">
    <location>
        <begin position="4"/>
        <end position="157"/>
    </location>
</feature>
<dbReference type="GO" id="GO:0016491">
    <property type="term" value="F:oxidoreductase activity"/>
    <property type="evidence" value="ECO:0007669"/>
    <property type="project" value="UniProtKB-KW"/>
</dbReference>
<feature type="domain" description="3-hydroxyisobutyrate dehydrogenase-like NAD-binding" evidence="6">
    <location>
        <begin position="167"/>
        <end position="284"/>
    </location>
</feature>
<dbReference type="InterPro" id="IPR008927">
    <property type="entry name" value="6-PGluconate_DH-like_C_sf"/>
</dbReference>
<keyword evidence="3" id="KW-0520">NAD</keyword>
<feature type="signal peptide" evidence="4">
    <location>
        <begin position="1"/>
        <end position="18"/>
    </location>
</feature>
<evidence type="ECO:0000256" key="1">
    <source>
        <dbReference type="ARBA" id="ARBA00009080"/>
    </source>
</evidence>
<accession>A0ABV6A432</accession>
<dbReference type="InterPro" id="IPR002204">
    <property type="entry name" value="3-OH-isobutyrate_DH-rel_CS"/>
</dbReference>
<organism evidence="7 8">
    <name type="scientific">Allokutzneria oryzae</name>
    <dbReference type="NCBI Taxonomy" id="1378989"/>
    <lineage>
        <taxon>Bacteria</taxon>
        <taxon>Bacillati</taxon>
        <taxon>Actinomycetota</taxon>
        <taxon>Actinomycetes</taxon>
        <taxon>Pseudonocardiales</taxon>
        <taxon>Pseudonocardiaceae</taxon>
        <taxon>Allokutzneria</taxon>
    </lineage>
</organism>
<dbReference type="InterPro" id="IPR015815">
    <property type="entry name" value="HIBADH-related"/>
</dbReference>
<dbReference type="SUPFAM" id="SSF51735">
    <property type="entry name" value="NAD(P)-binding Rossmann-fold domains"/>
    <property type="match status" value="1"/>
</dbReference>
<feature type="chain" id="PRO_5045101053" evidence="4">
    <location>
        <begin position="19"/>
        <end position="292"/>
    </location>
</feature>
<dbReference type="PANTHER" id="PTHR43580:SF2">
    <property type="entry name" value="CYTOKINE-LIKE NUCLEAR FACTOR N-PAC"/>
    <property type="match status" value="1"/>
</dbReference>
<evidence type="ECO:0000256" key="3">
    <source>
        <dbReference type="ARBA" id="ARBA00023027"/>
    </source>
</evidence>
<reference evidence="7 8" key="1">
    <citation type="submission" date="2024-09" db="EMBL/GenBank/DDBJ databases">
        <authorList>
            <person name="Sun Q."/>
            <person name="Mori K."/>
        </authorList>
    </citation>
    <scope>NUCLEOTIDE SEQUENCE [LARGE SCALE GENOMIC DNA]</scope>
    <source>
        <strain evidence="7 8">TBRC 7907</strain>
    </source>
</reference>
<keyword evidence="2 7" id="KW-0560">Oxidoreductase</keyword>
<keyword evidence="4" id="KW-0732">Signal</keyword>
<dbReference type="InterPro" id="IPR013328">
    <property type="entry name" value="6PGD_dom2"/>
</dbReference>